<accession>A0A1I0KMU3</accession>
<dbReference type="InterPro" id="IPR045087">
    <property type="entry name" value="Cu-oxidase_fam"/>
</dbReference>
<dbReference type="PANTHER" id="PTHR11709:SF394">
    <property type="entry name" value="FI03373P-RELATED"/>
    <property type="match status" value="1"/>
</dbReference>
<keyword evidence="8" id="KW-1185">Reference proteome</keyword>
<dbReference type="InterPro" id="IPR011706">
    <property type="entry name" value="Cu-oxidase_C"/>
</dbReference>
<evidence type="ECO:0000256" key="1">
    <source>
        <dbReference type="ARBA" id="ARBA00022723"/>
    </source>
</evidence>
<dbReference type="CDD" id="cd13860">
    <property type="entry name" value="CuRO_1_2dMco_1"/>
    <property type="match status" value="1"/>
</dbReference>
<dbReference type="PANTHER" id="PTHR11709">
    <property type="entry name" value="MULTI-COPPER OXIDASE"/>
    <property type="match status" value="1"/>
</dbReference>
<dbReference type="InterPro" id="IPR011707">
    <property type="entry name" value="Cu-oxidase-like_N"/>
</dbReference>
<keyword evidence="7" id="KW-0132">Cell division</keyword>
<dbReference type="Gene3D" id="2.60.40.420">
    <property type="entry name" value="Cupredoxins - blue copper proteins"/>
    <property type="match status" value="1"/>
</dbReference>
<dbReference type="Pfam" id="PF07732">
    <property type="entry name" value="Cu-oxidase_3"/>
    <property type="match status" value="1"/>
</dbReference>
<evidence type="ECO:0000256" key="3">
    <source>
        <dbReference type="ARBA" id="ARBA00023008"/>
    </source>
</evidence>
<evidence type="ECO:0000313" key="8">
    <source>
        <dbReference type="Proteomes" id="UP000199181"/>
    </source>
</evidence>
<dbReference type="SUPFAM" id="SSF49503">
    <property type="entry name" value="Cupredoxins"/>
    <property type="match status" value="2"/>
</dbReference>
<dbReference type="EMBL" id="FOIJ01000012">
    <property type="protein sequence ID" value="SEU26328.1"/>
    <property type="molecule type" value="Genomic_DNA"/>
</dbReference>
<sequence length="419" mass="45542">MVSKAQAAPEALTGGRPPPARVVAPGGQVAVVTPNGATLPMKTVGKVKVGHLIAGEFEHEFAPGMKALAWGYNGRTPGPTIEVTEGDRVRLYVTNRLPEPTTAHWHGVILPNGMDGVAGLTQRPIPPGETYVYEFTLRHPGTFMYHPHFDEMTQMALGMMGMFIVHPKVPVGPRVDRDFVLMTHEWRLDVGAKRPDPNEMTDFNVLTFNSKSFPATEPLLVGKGERVRIRLGNLSAMDHHPIHLHGLSFKLTATDGGYVPPSAQIPETTVLVPVGSTRVIEFVPDEPGDWAMHCHMTHHVMTQMGHGMPNMVGADTRKLDHRMSRVMPDFMTMGTMGMGGMGEMEMPMPPNSLPMRGGPGPFSYIDMGGMFTILKVRDDPDRADPNGWYVHPPGTVAGPATAQQLAADGIELPDGPREG</sequence>
<evidence type="ECO:0000256" key="2">
    <source>
        <dbReference type="ARBA" id="ARBA00023002"/>
    </source>
</evidence>
<evidence type="ECO:0000259" key="6">
    <source>
        <dbReference type="Pfam" id="PF07732"/>
    </source>
</evidence>
<evidence type="ECO:0000313" key="7">
    <source>
        <dbReference type="EMBL" id="SEU26328.1"/>
    </source>
</evidence>
<dbReference type="Pfam" id="PF07731">
    <property type="entry name" value="Cu-oxidase_2"/>
    <property type="match status" value="1"/>
</dbReference>
<dbReference type="GO" id="GO:0005507">
    <property type="term" value="F:copper ion binding"/>
    <property type="evidence" value="ECO:0007669"/>
    <property type="project" value="InterPro"/>
</dbReference>
<dbReference type="AlphaFoldDB" id="A0A1I0KMU3"/>
<keyword evidence="7" id="KW-0167">Capsid protein</keyword>
<dbReference type="InterPro" id="IPR008972">
    <property type="entry name" value="Cupredoxin"/>
</dbReference>
<dbReference type="CDD" id="cd04202">
    <property type="entry name" value="CuRO_D2_2dMcoN_like"/>
    <property type="match status" value="1"/>
</dbReference>
<keyword evidence="1" id="KW-0479">Metal-binding</keyword>
<protein>
    <submittedName>
        <fullName evidence="7">Multicopper oxidase with three cupredoxin domains (Includes cell division protein FtsP and spore coat protein CotA)</fullName>
    </submittedName>
</protein>
<evidence type="ECO:0000259" key="5">
    <source>
        <dbReference type="Pfam" id="PF07731"/>
    </source>
</evidence>
<feature type="domain" description="Plastocyanin-like" evidence="5">
    <location>
        <begin position="191"/>
        <end position="308"/>
    </location>
</feature>
<gene>
    <name evidence="7" type="ORF">SAMN05443639_11280</name>
</gene>
<keyword evidence="7" id="KW-0946">Virion</keyword>
<dbReference type="Proteomes" id="UP000199181">
    <property type="component" value="Unassembled WGS sequence"/>
</dbReference>
<keyword evidence="3" id="KW-0186">Copper</keyword>
<feature type="domain" description="Plastocyanin-like" evidence="6">
    <location>
        <begin position="61"/>
        <end position="168"/>
    </location>
</feature>
<name>A0A1I0KMU3_9BACT</name>
<proteinExistence type="predicted"/>
<keyword evidence="2" id="KW-0560">Oxidoreductase</keyword>
<evidence type="ECO:0000256" key="4">
    <source>
        <dbReference type="SAM" id="MobiDB-lite"/>
    </source>
</evidence>
<reference evidence="8" key="1">
    <citation type="submission" date="2016-10" db="EMBL/GenBank/DDBJ databases">
        <authorList>
            <person name="Varghese N."/>
            <person name="Submissions S."/>
        </authorList>
    </citation>
    <scope>NUCLEOTIDE SEQUENCE [LARGE SCALE GENOMIC DNA]</scope>
    <source>
        <strain evidence="8">DSM 16858</strain>
    </source>
</reference>
<dbReference type="GO" id="GO:0051301">
    <property type="term" value="P:cell division"/>
    <property type="evidence" value="ECO:0007669"/>
    <property type="project" value="UniProtKB-KW"/>
</dbReference>
<feature type="region of interest" description="Disordered" evidence="4">
    <location>
        <begin position="1"/>
        <end position="20"/>
    </location>
</feature>
<organism evidence="7 8">
    <name type="scientific">Stigmatella erecta</name>
    <dbReference type="NCBI Taxonomy" id="83460"/>
    <lineage>
        <taxon>Bacteria</taxon>
        <taxon>Pseudomonadati</taxon>
        <taxon>Myxococcota</taxon>
        <taxon>Myxococcia</taxon>
        <taxon>Myxococcales</taxon>
        <taxon>Cystobacterineae</taxon>
        <taxon>Archangiaceae</taxon>
        <taxon>Stigmatella</taxon>
    </lineage>
</organism>
<dbReference type="GO" id="GO:0016491">
    <property type="term" value="F:oxidoreductase activity"/>
    <property type="evidence" value="ECO:0007669"/>
    <property type="project" value="UniProtKB-KW"/>
</dbReference>
<keyword evidence="7" id="KW-0131">Cell cycle</keyword>